<dbReference type="Proteomes" id="UP000014393">
    <property type="component" value="Unassembled WGS sequence"/>
</dbReference>
<comment type="caution">
    <text evidence="1">The sequence shown here is derived from an EMBL/GenBank/DDBJ whole genome shotgun (WGS) entry which is preliminary data.</text>
</comment>
<dbReference type="AlphaFoldDB" id="S2W4I3"/>
<reference evidence="1 2" key="1">
    <citation type="submission" date="2013-05" db="EMBL/GenBank/DDBJ databases">
        <title>The Genome Sequence of Actinobaculum schaalii FB123-CNA2.</title>
        <authorList>
            <consortium name="The Broad Institute Genomics Platform"/>
            <person name="Earl A."/>
            <person name="Ward D."/>
            <person name="Feldgarden M."/>
            <person name="Gevers D."/>
            <person name="Saerens B."/>
            <person name="Vaneechoutte M."/>
            <person name="Walker B."/>
            <person name="Young S."/>
            <person name="Zeng Q."/>
            <person name="Gargeya S."/>
            <person name="Fitzgerald M."/>
            <person name="Haas B."/>
            <person name="Abouelleil A."/>
            <person name="Allen A.W."/>
            <person name="Alvarado L."/>
            <person name="Arachchi H.M."/>
            <person name="Berlin A.M."/>
            <person name="Chapman S.B."/>
            <person name="Gainer-Dewar J."/>
            <person name="Goldberg J."/>
            <person name="Griggs A."/>
            <person name="Gujja S."/>
            <person name="Hansen M."/>
            <person name="Howarth C."/>
            <person name="Imamovic A."/>
            <person name="Ireland A."/>
            <person name="Larimer J."/>
            <person name="McCowan C."/>
            <person name="Murphy C."/>
            <person name="Pearson M."/>
            <person name="Poon T.W."/>
            <person name="Priest M."/>
            <person name="Roberts A."/>
            <person name="Saif S."/>
            <person name="Shea T."/>
            <person name="Sisk P."/>
            <person name="Sykes S."/>
            <person name="Wortman J."/>
            <person name="Nusbaum C."/>
            <person name="Birren B."/>
        </authorList>
    </citation>
    <scope>NUCLEOTIDE SEQUENCE [LARGE SCALE GENOMIC DNA]</scope>
    <source>
        <strain evidence="1 2">FB123-CNA-2</strain>
    </source>
</reference>
<evidence type="ECO:0000313" key="1">
    <source>
        <dbReference type="EMBL" id="EPD27542.1"/>
    </source>
</evidence>
<feature type="non-terminal residue" evidence="1">
    <location>
        <position position="1"/>
    </location>
</feature>
<keyword evidence="2" id="KW-1185">Reference proteome</keyword>
<protein>
    <submittedName>
        <fullName evidence="1">Uncharacterized protein</fullName>
    </submittedName>
</protein>
<evidence type="ECO:0000313" key="2">
    <source>
        <dbReference type="Proteomes" id="UP000014393"/>
    </source>
</evidence>
<proteinExistence type="predicted"/>
<organism evidence="1 2">
    <name type="scientific">Actinotignum schaalii FB123-CNA-2</name>
    <dbReference type="NCBI Taxonomy" id="883067"/>
    <lineage>
        <taxon>Bacteria</taxon>
        <taxon>Bacillati</taxon>
        <taxon>Actinomycetota</taxon>
        <taxon>Actinomycetes</taxon>
        <taxon>Actinomycetales</taxon>
        <taxon>Actinomycetaceae</taxon>
        <taxon>Actinotignum</taxon>
    </lineage>
</organism>
<gene>
    <name evidence="1" type="ORF">HMPREF9237_00531</name>
</gene>
<accession>S2W4I3</accession>
<sequence length="31" mass="3350">YMSLASLAQTRDVIARGVIDEKTISGKEIIA</sequence>
<name>S2W4I3_9ACTO</name>
<dbReference type="EMBL" id="AGWM01000005">
    <property type="protein sequence ID" value="EPD27542.1"/>
    <property type="molecule type" value="Genomic_DNA"/>
</dbReference>
<dbReference type="HOGENOM" id="CLU_3393294_0_0_11"/>